<dbReference type="AlphaFoldDB" id="A0A2T1C5L0"/>
<gene>
    <name evidence="3" type="ORF">C7B64_08485</name>
</gene>
<proteinExistence type="predicted"/>
<keyword evidence="2" id="KW-0732">Signal</keyword>
<reference evidence="3 4" key="1">
    <citation type="submission" date="2018-02" db="EMBL/GenBank/DDBJ databases">
        <authorList>
            <person name="Cohen D.B."/>
            <person name="Kent A.D."/>
        </authorList>
    </citation>
    <scope>NUCLEOTIDE SEQUENCE [LARGE SCALE GENOMIC DNA]</scope>
    <source>
        <strain evidence="3 4">CCAP 1448/3</strain>
    </source>
</reference>
<evidence type="ECO:0000313" key="4">
    <source>
        <dbReference type="Proteomes" id="UP000238762"/>
    </source>
</evidence>
<dbReference type="Proteomes" id="UP000238762">
    <property type="component" value="Unassembled WGS sequence"/>
</dbReference>
<comment type="caution">
    <text evidence="3">The sequence shown here is derived from an EMBL/GenBank/DDBJ whole genome shotgun (WGS) entry which is preliminary data.</text>
</comment>
<dbReference type="EMBL" id="PVWJ01000032">
    <property type="protein sequence ID" value="PSB03438.1"/>
    <property type="molecule type" value="Genomic_DNA"/>
</dbReference>
<evidence type="ECO:0000313" key="3">
    <source>
        <dbReference type="EMBL" id="PSB03438.1"/>
    </source>
</evidence>
<keyword evidence="4" id="KW-1185">Reference proteome</keyword>
<dbReference type="InterPro" id="IPR025566">
    <property type="entry name" value="DUF4331"/>
</dbReference>
<reference evidence="3 4" key="2">
    <citation type="submission" date="2018-03" db="EMBL/GenBank/DDBJ databases">
        <title>The ancient ancestry and fast evolution of plastids.</title>
        <authorList>
            <person name="Moore K.R."/>
            <person name="Magnabosco C."/>
            <person name="Momper L."/>
            <person name="Gold D.A."/>
            <person name="Bosak T."/>
            <person name="Fournier G.P."/>
        </authorList>
    </citation>
    <scope>NUCLEOTIDE SEQUENCE [LARGE SCALE GENOMIC DNA]</scope>
    <source>
        <strain evidence="3 4">CCAP 1448/3</strain>
    </source>
</reference>
<feature type="chain" id="PRO_5015717581" evidence="2">
    <location>
        <begin position="25"/>
        <end position="403"/>
    </location>
</feature>
<sequence length="403" mass="43789">MKIKNLINSSLLLIAIALSTGVGFSTQYLKASDHDDGEVETKGRNLNLTDLYVFREKDQNPDAKEDDLVLIMNTNPRSLPRQQYFFSTKARYEFKISRVTNVDAPVTGKENVVLRFEFGAPNQKGQQRITATLIKDGKTFKSPGHVTTVLNAEPIVNEMSVANSKISVFAGLREDPFFFDVEQFFRVRAGLAGFGPKVGFRSPGYDFAAGYNVNSIVVRVPTNLLNAFNKTNVFDVWETISLADNNGKYKQVERLARPGINEGLIVSNDFLNALNSVDPAFEADALAGKEPAATTAAPIFGEAQATLKALGNDEKRVGELVGAFLPDVMRIDTSQPSGYGKALNAKGSPVRGRLIKDDVIDTTLTVLTNGAVKSDNVSYEGPNAGGSGHQSLSNDFPYLAPPN</sequence>
<dbReference type="OrthoDB" id="525451at2"/>
<dbReference type="Pfam" id="PF14224">
    <property type="entry name" value="DUF4331"/>
    <property type="match status" value="2"/>
</dbReference>
<evidence type="ECO:0000256" key="2">
    <source>
        <dbReference type="SAM" id="SignalP"/>
    </source>
</evidence>
<evidence type="ECO:0000256" key="1">
    <source>
        <dbReference type="SAM" id="MobiDB-lite"/>
    </source>
</evidence>
<accession>A0A2T1C5L0</accession>
<organism evidence="3 4">
    <name type="scientific">Merismopedia glauca CCAP 1448/3</name>
    <dbReference type="NCBI Taxonomy" id="1296344"/>
    <lineage>
        <taxon>Bacteria</taxon>
        <taxon>Bacillati</taxon>
        <taxon>Cyanobacteriota</taxon>
        <taxon>Cyanophyceae</taxon>
        <taxon>Synechococcales</taxon>
        <taxon>Merismopediaceae</taxon>
        <taxon>Merismopedia</taxon>
    </lineage>
</organism>
<protein>
    <submittedName>
        <fullName evidence="3">DUF4331 domain-containing protein</fullName>
    </submittedName>
</protein>
<dbReference type="RefSeq" id="WP_106288211.1">
    <property type="nucleotide sequence ID" value="NZ_CAWNTC010000002.1"/>
</dbReference>
<name>A0A2T1C5L0_9CYAN</name>
<feature type="signal peptide" evidence="2">
    <location>
        <begin position="1"/>
        <end position="24"/>
    </location>
</feature>
<feature type="region of interest" description="Disordered" evidence="1">
    <location>
        <begin position="375"/>
        <end position="403"/>
    </location>
</feature>